<protein>
    <submittedName>
        <fullName evidence="2">Putative transcriptional regulator, Crp/Fnr family</fullName>
    </submittedName>
</protein>
<dbReference type="STRING" id="1797.RMCT_0398"/>
<sequence length="118" mass="12923">MPRIKRRMAPQPTDRPGLDRIDGQGPAVDPPAPWGAQVLVVITQMPDHVGGLPAGIAPVMCDAGDPSQRMIRIGAGRVHLTDDRMLGAGHPRQPRQRRADPVVPVPPPHRLQRARRIR</sequence>
<dbReference type="EMBL" id="BCTB01000002">
    <property type="protein sequence ID" value="GAT13427.1"/>
    <property type="molecule type" value="Genomic_DNA"/>
</dbReference>
<organism evidence="2 3">
    <name type="scientific">Mycolicibacterium thermoresistibile</name>
    <name type="common">Mycobacterium thermoresistibile</name>
    <dbReference type="NCBI Taxonomy" id="1797"/>
    <lineage>
        <taxon>Bacteria</taxon>
        <taxon>Bacillati</taxon>
        <taxon>Actinomycetota</taxon>
        <taxon>Actinomycetes</taxon>
        <taxon>Mycobacteriales</taxon>
        <taxon>Mycobacteriaceae</taxon>
        <taxon>Mycolicibacterium</taxon>
    </lineage>
</organism>
<dbReference type="Proteomes" id="UP000069654">
    <property type="component" value="Unassembled WGS sequence"/>
</dbReference>
<feature type="region of interest" description="Disordered" evidence="1">
    <location>
        <begin position="81"/>
        <end position="118"/>
    </location>
</feature>
<accession>A0A100XBC6</accession>
<comment type="caution">
    <text evidence="2">The sequence shown here is derived from an EMBL/GenBank/DDBJ whole genome shotgun (WGS) entry which is preliminary data.</text>
</comment>
<evidence type="ECO:0000313" key="2">
    <source>
        <dbReference type="EMBL" id="GAT13427.1"/>
    </source>
</evidence>
<gene>
    <name evidence="2" type="ORF">RMCT_0398</name>
</gene>
<dbReference type="AlphaFoldDB" id="A0A100XBC6"/>
<feature type="region of interest" description="Disordered" evidence="1">
    <location>
        <begin position="1"/>
        <end position="33"/>
    </location>
</feature>
<name>A0A100XBC6_MYCTH</name>
<evidence type="ECO:0000256" key="1">
    <source>
        <dbReference type="SAM" id="MobiDB-lite"/>
    </source>
</evidence>
<proteinExistence type="predicted"/>
<evidence type="ECO:0000313" key="3">
    <source>
        <dbReference type="Proteomes" id="UP000069654"/>
    </source>
</evidence>
<reference evidence="2 3" key="1">
    <citation type="journal article" date="2016" name="Genome Announc.">
        <title>Draft Genome Sequences of Five Rapidly Growing Mycobacterium Species, M. thermoresistibile, M. fortuitum subsp. acetamidolyticum, M. canariasense, M. brisbanense, and M. novocastrense.</title>
        <authorList>
            <person name="Katahira K."/>
            <person name="Ogura Y."/>
            <person name="Gotoh Y."/>
            <person name="Hayashi T."/>
        </authorList>
    </citation>
    <scope>NUCLEOTIDE SEQUENCE [LARGE SCALE GENOMIC DNA]</scope>
    <source>
        <strain evidence="2 3">JCM6362</strain>
    </source>
</reference>
<reference evidence="3" key="2">
    <citation type="submission" date="2016-02" db="EMBL/GenBank/DDBJ databases">
        <title>Draft genome sequence of five rapidly growing Mycobacterium species.</title>
        <authorList>
            <person name="Katahira K."/>
            <person name="Gotou Y."/>
            <person name="Iida K."/>
            <person name="Ogura Y."/>
            <person name="Hayashi T."/>
        </authorList>
    </citation>
    <scope>NUCLEOTIDE SEQUENCE [LARGE SCALE GENOMIC DNA]</scope>
    <source>
        <strain evidence="3">JCM6362</strain>
    </source>
</reference>